<feature type="region of interest" description="Disordered" evidence="6">
    <location>
        <begin position="305"/>
        <end position="325"/>
    </location>
</feature>
<keyword evidence="3 5" id="KW-0472">Membrane</keyword>
<evidence type="ECO:0000313" key="9">
    <source>
        <dbReference type="EMBL" id="GGA70119.1"/>
    </source>
</evidence>
<dbReference type="InterPro" id="IPR050330">
    <property type="entry name" value="Bact_OuterMem_StrucFunc"/>
</dbReference>
<dbReference type="PROSITE" id="PS01068">
    <property type="entry name" value="OMPA_1"/>
    <property type="match status" value="1"/>
</dbReference>
<feature type="chain" id="PRO_5046303405" evidence="7">
    <location>
        <begin position="22"/>
        <end position="473"/>
    </location>
</feature>
<dbReference type="Gene3D" id="3.30.1330.60">
    <property type="entry name" value="OmpA-like domain"/>
    <property type="match status" value="1"/>
</dbReference>
<dbReference type="PANTHER" id="PTHR30329:SF21">
    <property type="entry name" value="LIPOPROTEIN YIAD-RELATED"/>
    <property type="match status" value="1"/>
</dbReference>
<dbReference type="Pfam" id="PF00691">
    <property type="entry name" value="OmpA"/>
    <property type="match status" value="1"/>
</dbReference>
<dbReference type="EMBL" id="BMGA01000001">
    <property type="protein sequence ID" value="GGA70119.1"/>
    <property type="molecule type" value="Genomic_DNA"/>
</dbReference>
<dbReference type="InterPro" id="IPR036737">
    <property type="entry name" value="OmpA-like_sf"/>
</dbReference>
<dbReference type="InterPro" id="IPR028974">
    <property type="entry name" value="TSP_type-3_rpt"/>
</dbReference>
<evidence type="ECO:0000256" key="6">
    <source>
        <dbReference type="SAM" id="MobiDB-lite"/>
    </source>
</evidence>
<dbReference type="PRINTS" id="PR01021">
    <property type="entry name" value="OMPADOMAIN"/>
</dbReference>
<feature type="domain" description="OmpA-like" evidence="8">
    <location>
        <begin position="357"/>
        <end position="473"/>
    </location>
</feature>
<name>A0ABQ1HBU1_9FLAO</name>
<gene>
    <name evidence="9" type="ORF">GCM10008015_08600</name>
</gene>
<organism evidence="9 10">
    <name type="scientific">Flavobacterium palustre</name>
    <dbReference type="NCBI Taxonomy" id="1476463"/>
    <lineage>
        <taxon>Bacteria</taxon>
        <taxon>Pseudomonadati</taxon>
        <taxon>Bacteroidota</taxon>
        <taxon>Flavobacteriia</taxon>
        <taxon>Flavobacteriales</taxon>
        <taxon>Flavobacteriaceae</taxon>
        <taxon>Flavobacterium</taxon>
    </lineage>
</organism>
<evidence type="ECO:0000259" key="8">
    <source>
        <dbReference type="PROSITE" id="PS51123"/>
    </source>
</evidence>
<accession>A0ABQ1HBU1</accession>
<dbReference type="InterPro" id="IPR003367">
    <property type="entry name" value="Thrombospondin_3-like_rpt"/>
</dbReference>
<dbReference type="Proteomes" id="UP000658793">
    <property type="component" value="Unassembled WGS sequence"/>
</dbReference>
<dbReference type="Pfam" id="PF02412">
    <property type="entry name" value="TSP_3"/>
    <property type="match status" value="5"/>
</dbReference>
<dbReference type="SUPFAM" id="SSF103088">
    <property type="entry name" value="OmpA-like"/>
    <property type="match status" value="1"/>
</dbReference>
<proteinExistence type="predicted"/>
<dbReference type="InterPro" id="IPR006690">
    <property type="entry name" value="OMPA-like_CS"/>
</dbReference>
<evidence type="ECO:0000256" key="2">
    <source>
        <dbReference type="ARBA" id="ARBA00022729"/>
    </source>
</evidence>
<evidence type="ECO:0000256" key="7">
    <source>
        <dbReference type="SAM" id="SignalP"/>
    </source>
</evidence>
<reference evidence="10" key="1">
    <citation type="journal article" date="2019" name="Int. J. Syst. Evol. Microbiol.">
        <title>The Global Catalogue of Microorganisms (GCM) 10K type strain sequencing project: providing services to taxonomists for standard genome sequencing and annotation.</title>
        <authorList>
            <consortium name="The Broad Institute Genomics Platform"/>
            <consortium name="The Broad Institute Genome Sequencing Center for Infectious Disease"/>
            <person name="Wu L."/>
            <person name="Ma J."/>
        </authorList>
    </citation>
    <scope>NUCLEOTIDE SEQUENCE [LARGE SCALE GENOMIC DNA]</scope>
    <source>
        <strain evidence="10">CGMCC 1.12811</strain>
    </source>
</reference>
<dbReference type="PROSITE" id="PS51123">
    <property type="entry name" value="OMPA_2"/>
    <property type="match status" value="1"/>
</dbReference>
<feature type="signal peptide" evidence="7">
    <location>
        <begin position="1"/>
        <end position="21"/>
    </location>
</feature>
<keyword evidence="10" id="KW-1185">Reference proteome</keyword>
<dbReference type="CDD" id="cd07185">
    <property type="entry name" value="OmpA_C-like"/>
    <property type="match status" value="1"/>
</dbReference>
<comment type="caution">
    <text evidence="9">The sequence shown here is derived from an EMBL/GenBank/DDBJ whole genome shotgun (WGS) entry which is preliminary data.</text>
</comment>
<dbReference type="RefSeq" id="WP_188492765.1">
    <property type="nucleotide sequence ID" value="NZ_BMGA01000001.1"/>
</dbReference>
<dbReference type="SUPFAM" id="SSF103647">
    <property type="entry name" value="TSP type-3 repeat"/>
    <property type="match status" value="2"/>
</dbReference>
<evidence type="ECO:0000256" key="5">
    <source>
        <dbReference type="PROSITE-ProRule" id="PRU00473"/>
    </source>
</evidence>
<keyword evidence="4" id="KW-0998">Cell outer membrane</keyword>
<evidence type="ECO:0000256" key="3">
    <source>
        <dbReference type="ARBA" id="ARBA00023136"/>
    </source>
</evidence>
<sequence length="473" mass="50146">MKHLNKLFVAVLIMMGVSSQAQDSNNPWAIAFGVNAVDTRTSAGPEHVGWFQQHFSQPFDVKNNWNILPSVSYLSVSRYVGSGFSVGLQGSVNKIDKLVVFDPTAPGHDSRGMVVTNPGDLMYYGIDGKVRYSFKELIKSKVIDPSLHLGGGYTFLGDSSFGTVNAGAGLTFWFTENVGLELGTTYKKAFDSSDALQRSHFQHTAGIVFKFGGKDTDGDGIYDKEDACPEVAGLKQFNGCPDTDGDGIIDSEDACPEVAGIAALKGCPDADGDGITDAEDACPNVAGLASLKGCPDADKDGVADKDDKCPNVAGPKENAGCPWPDTDKDGVADKDDACPEVAGPASNKGCPEVTEEAMDALKSQARFIYFNSGKSTFKSADVPKRLDAMAALLKNYANSEFLIEGHTDSDGSDAFNQKLSEARAAAVRNALLDRGISSSKLKSVGYGESMPVATNKTAAGKALNRRTEVKLIK</sequence>
<dbReference type="Gene3D" id="4.10.1080.10">
    <property type="entry name" value="TSP type-3 repeat"/>
    <property type="match status" value="1"/>
</dbReference>
<dbReference type="PANTHER" id="PTHR30329">
    <property type="entry name" value="STATOR ELEMENT OF FLAGELLAR MOTOR COMPLEX"/>
    <property type="match status" value="1"/>
</dbReference>
<dbReference type="InterPro" id="IPR006665">
    <property type="entry name" value="OmpA-like"/>
</dbReference>
<keyword evidence="2 7" id="KW-0732">Signal</keyword>
<dbReference type="InterPro" id="IPR006664">
    <property type="entry name" value="OMP_bac"/>
</dbReference>
<protein>
    <submittedName>
        <fullName evidence="9">Cell envelope biogenesis protein OmpA</fullName>
    </submittedName>
</protein>
<comment type="subcellular location">
    <subcellularLocation>
        <location evidence="1">Cell outer membrane</location>
    </subcellularLocation>
</comment>
<evidence type="ECO:0000256" key="1">
    <source>
        <dbReference type="ARBA" id="ARBA00004442"/>
    </source>
</evidence>
<evidence type="ECO:0000256" key="4">
    <source>
        <dbReference type="ARBA" id="ARBA00023237"/>
    </source>
</evidence>
<evidence type="ECO:0000313" key="10">
    <source>
        <dbReference type="Proteomes" id="UP000658793"/>
    </source>
</evidence>